<dbReference type="InterPro" id="IPR045751">
    <property type="entry name" value="DUF6179"/>
</dbReference>
<reference evidence="1" key="1">
    <citation type="submission" date="2016-04" db="EMBL/GenBank/DDBJ databases">
        <authorList>
            <person name="Evans L.H."/>
            <person name="Alamgir A."/>
            <person name="Owens N."/>
            <person name="Weber N.D."/>
            <person name="Virtaneva K."/>
            <person name="Barbian K."/>
            <person name="Babar A."/>
            <person name="Rosenke K."/>
        </authorList>
    </citation>
    <scope>NUCLEOTIDE SEQUENCE</scope>
    <source>
        <strain evidence="1">86</strain>
    </source>
</reference>
<dbReference type="AlphaFoldDB" id="A0A212J058"/>
<evidence type="ECO:0000313" key="1">
    <source>
        <dbReference type="EMBL" id="SBV92836.1"/>
    </source>
</evidence>
<dbReference type="EMBL" id="FLUN01000001">
    <property type="protein sequence ID" value="SBV92836.1"/>
    <property type="molecule type" value="Genomic_DNA"/>
</dbReference>
<sequence length="270" mass="30421">MENELSRLGNPEELYTFLARRAGLYTGLDHSSVPTALAEELFASAAFTLEQGRTAPGSLEERFTAGLAATRKKLEYGKTLWQAVRESLPQAENRSLRDTVRNIGTFWRRYDYRFFAHQIPCDIDYQLCRPVSEARQGVDYVNAYLERLWMENDFLNRFDPRYVKGLLTAYCGDYGGLLINLYEPAAANALGLALLGGDFSKLNITPEQRREIGQVLRRVGPERLEAAAEKLAELMNLQPKTAGEYLRGAAANLVPRVRAAELNGIFLTFD</sequence>
<protein>
    <submittedName>
        <fullName evidence="1">Uncharacterized protein</fullName>
    </submittedName>
</protein>
<name>A0A212J058_9FIRM</name>
<accession>A0A212J058</accession>
<organism evidence="1">
    <name type="scientific">uncultured Eubacteriales bacterium</name>
    <dbReference type="NCBI Taxonomy" id="172733"/>
    <lineage>
        <taxon>Bacteria</taxon>
        <taxon>Bacillati</taxon>
        <taxon>Bacillota</taxon>
        <taxon>Clostridia</taxon>
        <taxon>Eubacteriales</taxon>
        <taxon>environmental samples</taxon>
    </lineage>
</organism>
<proteinExistence type="predicted"/>
<dbReference type="Pfam" id="PF19677">
    <property type="entry name" value="DUF6179"/>
    <property type="match status" value="1"/>
</dbReference>
<gene>
    <name evidence="1" type="ORF">KL86CLO1_10301</name>
</gene>